<feature type="chain" id="PRO_5046128869" description="RapA2 cadherin-like domain-containing protein" evidence="1">
    <location>
        <begin position="26"/>
        <end position="782"/>
    </location>
</feature>
<dbReference type="EMBL" id="WTVN01000039">
    <property type="protein sequence ID" value="NMG45841.1"/>
    <property type="molecule type" value="Genomic_DNA"/>
</dbReference>
<feature type="signal peptide" evidence="1">
    <location>
        <begin position="1"/>
        <end position="25"/>
    </location>
</feature>
<evidence type="ECO:0000256" key="1">
    <source>
        <dbReference type="SAM" id="SignalP"/>
    </source>
</evidence>
<organism evidence="2 3">
    <name type="scientific">Aromatoleum toluvorans</name>
    <dbReference type="NCBI Taxonomy" id="92002"/>
    <lineage>
        <taxon>Bacteria</taxon>
        <taxon>Pseudomonadati</taxon>
        <taxon>Pseudomonadota</taxon>
        <taxon>Betaproteobacteria</taxon>
        <taxon>Rhodocyclales</taxon>
        <taxon>Rhodocyclaceae</taxon>
        <taxon>Aromatoleum</taxon>
    </lineage>
</organism>
<accession>A0ABX1Q2A0</accession>
<proteinExistence type="predicted"/>
<evidence type="ECO:0008006" key="4">
    <source>
        <dbReference type="Google" id="ProtNLM"/>
    </source>
</evidence>
<evidence type="ECO:0000313" key="2">
    <source>
        <dbReference type="EMBL" id="NMG45841.1"/>
    </source>
</evidence>
<dbReference type="Pfam" id="PF17963">
    <property type="entry name" value="Big_9"/>
    <property type="match status" value="2"/>
</dbReference>
<gene>
    <name evidence="2" type="ORF">GPA22_19165</name>
</gene>
<comment type="caution">
    <text evidence="2">The sequence shown here is derived from an EMBL/GenBank/DDBJ whole genome shotgun (WGS) entry which is preliminary data.</text>
</comment>
<keyword evidence="3" id="KW-1185">Reference proteome</keyword>
<sequence length="782" mass="79516">MKMLKRKAIAASLLALSLSSGTSHAVLERVGPPDNSPPIGGFPAWYQDTTGLALEFCSPINAAEVAGGWCLLLPGDVPNPPEAFPTSFFDEHFWFAADASMTPATGGRALLVLAVEAAFSADVVPGGQIAFSRIRMVLNPVPVTGSYRFIHPYGEQVIEATAGDRIFFTDDVGINCPPGQFDCATQGALGPFLLPANAPGGPELPPVSGPVPGKLYIADPARVGPVTGSPLTSFTDSSGAVRNHNIYRIEGPAGSGLGIDPVSGASVDYLETTDFSLMGRIFSGTLPGRVTVERATYERDPATGNKLDVFASAVGTSQGRVPAQPRPPTVVPQLSFFDAACAGTVDPVTGEVLPPFGAPAAATETQMLAASAGTYWGQIAPATIPAAVCVKDLTARDITGNIVPVYHPYQVADDVFITSALFDRAAGTLTVNAESTDKVVPPTLTLTYGTFSGVMTAGTLTVPNLLSPPSRVRVRSSAFGTSEEHVRTTLATATPVGQTLAVNDTFSLLEDAPLTSFNVLANDTGAAGGTVALTGLPRLGTAVVNLDGTIGYTPNPNASGTDQVSYTVTVAGRVSNVAVATITITPVNDPPTAVNDSATAIANVTQAINVIANDTDPDGAANIVGATNVSQPVGVPATPGAIAPTGATVTVAGGVVSFRSPVAGRFTFTYNAIDTAGAISATPATVTVQVAAAETVSITRSEYVSSKGRLRAEGLIGPAAGQTVTVEFLSSTGGVLGLAGTATPDAVGNWAVDAVVARPAAASRLRATSSNGATTVTTLTLK</sequence>
<reference evidence="2 3" key="1">
    <citation type="submission" date="2019-12" db="EMBL/GenBank/DDBJ databases">
        <title>Comparative genomics gives insights into the taxonomy of the Azoarcus-Aromatoleum group and reveals separate origins of nif in the plant-associated Azoarcus and non-plant-associated Aromatoleum sub-groups.</title>
        <authorList>
            <person name="Lafos M."/>
            <person name="Maluk M."/>
            <person name="Batista M."/>
            <person name="Junghare M."/>
            <person name="Carmona M."/>
            <person name="Faoro H."/>
            <person name="Cruz L.M."/>
            <person name="Battistoni F."/>
            <person name="De Souza E."/>
            <person name="Pedrosa F."/>
            <person name="Chen W.-M."/>
            <person name="Poole P.S."/>
            <person name="Dixon R.A."/>
            <person name="James E.K."/>
        </authorList>
    </citation>
    <scope>NUCLEOTIDE SEQUENCE [LARGE SCALE GENOMIC DNA]</scope>
    <source>
        <strain evidence="2 3">Td21</strain>
    </source>
</reference>
<name>A0ABX1Q2A0_9RHOO</name>
<evidence type="ECO:0000313" key="3">
    <source>
        <dbReference type="Proteomes" id="UP000623795"/>
    </source>
</evidence>
<dbReference type="Gene3D" id="2.60.40.3440">
    <property type="match status" value="1"/>
</dbReference>
<dbReference type="RefSeq" id="WP_169257673.1">
    <property type="nucleotide sequence ID" value="NZ_WTVN01000039.1"/>
</dbReference>
<keyword evidence="1" id="KW-0732">Signal</keyword>
<protein>
    <recommendedName>
        <fullName evidence="4">RapA2 cadherin-like domain-containing protein</fullName>
    </recommendedName>
</protein>
<dbReference type="Proteomes" id="UP000623795">
    <property type="component" value="Unassembled WGS sequence"/>
</dbReference>